<keyword evidence="3" id="KW-0407">Ion channel</keyword>
<dbReference type="OrthoDB" id="2974133at2"/>
<feature type="transmembrane region" description="Helical" evidence="1">
    <location>
        <begin position="6"/>
        <end position="30"/>
    </location>
</feature>
<dbReference type="GO" id="GO:0034220">
    <property type="term" value="P:monoatomic ion transmembrane transport"/>
    <property type="evidence" value="ECO:0007669"/>
    <property type="project" value="UniProtKB-KW"/>
</dbReference>
<feature type="transmembrane region" description="Helical" evidence="1">
    <location>
        <begin position="111"/>
        <end position="136"/>
    </location>
</feature>
<gene>
    <name evidence="3" type="ORF">EUU23_09845</name>
</gene>
<dbReference type="Pfam" id="PF07885">
    <property type="entry name" value="Ion_trans_2"/>
    <property type="match status" value="1"/>
</dbReference>
<organism evidence="3 4">
    <name type="scientific">Sphingorhabdus profundilacus</name>
    <dbReference type="NCBI Taxonomy" id="2509718"/>
    <lineage>
        <taxon>Bacteria</taxon>
        <taxon>Pseudomonadati</taxon>
        <taxon>Pseudomonadota</taxon>
        <taxon>Alphaproteobacteria</taxon>
        <taxon>Sphingomonadales</taxon>
        <taxon>Sphingomonadaceae</taxon>
        <taxon>Sphingorhabdus</taxon>
    </lineage>
</organism>
<protein>
    <submittedName>
        <fullName evidence="3">Two pore domain potassium channel family protein</fullName>
    </submittedName>
</protein>
<keyword evidence="1" id="KW-1133">Transmembrane helix</keyword>
<feature type="domain" description="Potassium channel" evidence="2">
    <location>
        <begin position="70"/>
        <end position="135"/>
    </location>
</feature>
<feature type="transmembrane region" description="Helical" evidence="1">
    <location>
        <begin position="51"/>
        <end position="72"/>
    </location>
</feature>
<sequence>MFVQLLVSTLSVLLTVVIHGVGLALLGRSLRNEIQMERAHHLAAMSPRTMLFTLALVVGLFTLHGVEIWLYAFLFEALGAVSDIETAVYFSTISYAGIGFDDRYINPDWRLVAAIEGINGLLLLGWSTAFFVTIVARLGRT</sequence>
<dbReference type="Proteomes" id="UP000471147">
    <property type="component" value="Unassembled WGS sequence"/>
</dbReference>
<keyword evidence="3" id="KW-0813">Transport</keyword>
<dbReference type="EMBL" id="SDWJ01000002">
    <property type="protein sequence ID" value="MVZ98007.1"/>
    <property type="molecule type" value="Genomic_DNA"/>
</dbReference>
<dbReference type="SUPFAM" id="SSF81324">
    <property type="entry name" value="Voltage-gated potassium channels"/>
    <property type="match status" value="1"/>
</dbReference>
<keyword evidence="1" id="KW-0812">Transmembrane</keyword>
<evidence type="ECO:0000313" key="3">
    <source>
        <dbReference type="EMBL" id="MVZ98007.1"/>
    </source>
</evidence>
<dbReference type="Gene3D" id="1.10.287.70">
    <property type="match status" value="1"/>
</dbReference>
<accession>A0A6I4LWT7</accession>
<evidence type="ECO:0000259" key="2">
    <source>
        <dbReference type="Pfam" id="PF07885"/>
    </source>
</evidence>
<dbReference type="RefSeq" id="WP_160353973.1">
    <property type="nucleotide sequence ID" value="NZ_SDWJ01000002.1"/>
</dbReference>
<proteinExistence type="predicted"/>
<comment type="caution">
    <text evidence="3">The sequence shown here is derived from an EMBL/GenBank/DDBJ whole genome shotgun (WGS) entry which is preliminary data.</text>
</comment>
<name>A0A6I4LWT7_9SPHN</name>
<dbReference type="InterPro" id="IPR013099">
    <property type="entry name" value="K_chnl_dom"/>
</dbReference>
<keyword evidence="1" id="KW-0472">Membrane</keyword>
<evidence type="ECO:0000256" key="1">
    <source>
        <dbReference type="SAM" id="Phobius"/>
    </source>
</evidence>
<reference evidence="3 4" key="1">
    <citation type="submission" date="2019-01" db="EMBL/GenBank/DDBJ databases">
        <title>Sphingorhabdus lacus sp.nov., isolated from an oligotrophic freshwater lake.</title>
        <authorList>
            <person name="Park M."/>
        </authorList>
    </citation>
    <scope>NUCLEOTIDE SEQUENCE [LARGE SCALE GENOMIC DNA]</scope>
    <source>
        <strain evidence="3 4">IMCC26285</strain>
    </source>
</reference>
<keyword evidence="4" id="KW-1185">Reference proteome</keyword>
<evidence type="ECO:0000313" key="4">
    <source>
        <dbReference type="Proteomes" id="UP000471147"/>
    </source>
</evidence>
<keyword evidence="3" id="KW-0406">Ion transport</keyword>
<dbReference type="AlphaFoldDB" id="A0A6I4LWT7"/>